<protein>
    <recommendedName>
        <fullName evidence="4">YARHG domain-containing protein</fullName>
    </recommendedName>
</protein>
<keyword evidence="3" id="KW-1185">Reference proteome</keyword>
<accession>N0B307</accession>
<name>N0B307_9HYPH</name>
<evidence type="ECO:0000313" key="2">
    <source>
        <dbReference type="EMBL" id="AGK56562.1"/>
    </source>
</evidence>
<dbReference type="EMBL" id="CP005587">
    <property type="protein sequence ID" value="AGK56562.1"/>
    <property type="molecule type" value="Genomic_DNA"/>
</dbReference>
<evidence type="ECO:0000256" key="1">
    <source>
        <dbReference type="SAM" id="SignalP"/>
    </source>
</evidence>
<dbReference type="Proteomes" id="UP000005952">
    <property type="component" value="Chromosome"/>
</dbReference>
<dbReference type="AlphaFoldDB" id="N0B307"/>
<gene>
    <name evidence="2" type="ORF">HYPDE_24383</name>
</gene>
<evidence type="ECO:0000313" key="3">
    <source>
        <dbReference type="Proteomes" id="UP000005952"/>
    </source>
</evidence>
<keyword evidence="1" id="KW-0732">Signal</keyword>
<feature type="signal peptide" evidence="1">
    <location>
        <begin position="1"/>
        <end position="18"/>
    </location>
</feature>
<organism evidence="2 3">
    <name type="scientific">Hyphomicrobium denitrificans 1NES1</name>
    <dbReference type="NCBI Taxonomy" id="670307"/>
    <lineage>
        <taxon>Bacteria</taxon>
        <taxon>Pseudomonadati</taxon>
        <taxon>Pseudomonadota</taxon>
        <taxon>Alphaproteobacteria</taxon>
        <taxon>Hyphomicrobiales</taxon>
        <taxon>Hyphomicrobiaceae</taxon>
        <taxon>Hyphomicrobium</taxon>
    </lineage>
</organism>
<dbReference type="STRING" id="670307.HYPDE_24383"/>
<dbReference type="KEGG" id="hdt:HYPDE_24383"/>
<proteinExistence type="predicted"/>
<dbReference type="HOGENOM" id="CLU_2508219_0_0_5"/>
<evidence type="ECO:0008006" key="4">
    <source>
        <dbReference type="Google" id="ProtNLM"/>
    </source>
</evidence>
<reference evidence="2 3" key="1">
    <citation type="journal article" date="2013" name="Genome Announc.">
        <title>Genome sequences for three denitrifying bacterial strains isolated from a uranium- and nitrate-contaminated subsurface environment.</title>
        <authorList>
            <person name="Venkatramanan R."/>
            <person name="Prakash O."/>
            <person name="Woyke T."/>
            <person name="Chain P."/>
            <person name="Goodwin L.A."/>
            <person name="Watson D."/>
            <person name="Brooks S."/>
            <person name="Kostka J.E."/>
            <person name="Green S.J."/>
        </authorList>
    </citation>
    <scope>NUCLEOTIDE SEQUENCE [LARGE SCALE GENOMIC DNA]</scope>
    <source>
        <strain evidence="2 3">1NES1</strain>
    </source>
</reference>
<feature type="chain" id="PRO_5004105144" description="YARHG domain-containing protein" evidence="1">
    <location>
        <begin position="19"/>
        <end position="83"/>
    </location>
</feature>
<sequence length="83" mass="9509">MVALVIALVLASAVSASAAPQGRYKHKTKHWQAPRADRDCTPINGFYGYYGNPWCDTGSYRPPDIEFRERQKFLRRQGWNANH</sequence>